<feature type="domain" description="DUF7927" evidence="5">
    <location>
        <begin position="1332"/>
        <end position="1432"/>
    </location>
</feature>
<comment type="caution">
    <text evidence="6">The sequence shown here is derived from an EMBL/GenBank/DDBJ whole genome shotgun (WGS) entry which is preliminary data.</text>
</comment>
<feature type="domain" description="DUF7927" evidence="5">
    <location>
        <begin position="1722"/>
        <end position="1841"/>
    </location>
</feature>
<dbReference type="InterPro" id="IPR054215">
    <property type="entry name" value="DUF6923"/>
</dbReference>
<feature type="domain" description="SpaA-like prealbumin fold" evidence="3">
    <location>
        <begin position="217"/>
        <end position="330"/>
    </location>
</feature>
<evidence type="ECO:0000259" key="5">
    <source>
        <dbReference type="Pfam" id="PF25549"/>
    </source>
</evidence>
<evidence type="ECO:0000259" key="4">
    <source>
        <dbReference type="Pfam" id="PF21959"/>
    </source>
</evidence>
<dbReference type="Gene3D" id="2.60.40.10">
    <property type="entry name" value="Immunoglobulins"/>
    <property type="match status" value="6"/>
</dbReference>
<organism evidence="6 7">
    <name type="scientific">Amycolatopsis deserti</name>
    <dbReference type="NCBI Taxonomy" id="185696"/>
    <lineage>
        <taxon>Bacteria</taxon>
        <taxon>Bacillati</taxon>
        <taxon>Actinomycetota</taxon>
        <taxon>Actinomycetes</taxon>
        <taxon>Pseudonocardiales</taxon>
        <taxon>Pseudonocardiaceae</taxon>
        <taxon>Amycolatopsis</taxon>
    </lineage>
</organism>
<protein>
    <recommendedName>
        <fullName evidence="8">Gram-positive cocci surface proteins LPxTG domain-containing protein</fullName>
    </recommendedName>
</protein>
<accession>A0ABQ3JC24</accession>
<dbReference type="Pfam" id="PF25549">
    <property type="entry name" value="DUF7927"/>
    <property type="match status" value="9"/>
</dbReference>
<feature type="domain" description="SpaA-like prealbumin fold" evidence="3">
    <location>
        <begin position="571"/>
        <end position="684"/>
    </location>
</feature>
<evidence type="ECO:0000313" key="6">
    <source>
        <dbReference type="EMBL" id="GHF16714.1"/>
    </source>
</evidence>
<evidence type="ECO:0000313" key="7">
    <source>
        <dbReference type="Proteomes" id="UP000605897"/>
    </source>
</evidence>
<feature type="region of interest" description="Disordered" evidence="1">
    <location>
        <begin position="921"/>
        <end position="957"/>
    </location>
</feature>
<reference evidence="7" key="1">
    <citation type="journal article" date="2019" name="Int. J. Syst. Evol. Microbiol.">
        <title>The Global Catalogue of Microorganisms (GCM) 10K type strain sequencing project: providing services to taxonomists for standard genome sequencing and annotation.</title>
        <authorList>
            <consortium name="The Broad Institute Genomics Platform"/>
            <consortium name="The Broad Institute Genome Sequencing Center for Infectious Disease"/>
            <person name="Wu L."/>
            <person name="Ma J."/>
        </authorList>
    </citation>
    <scope>NUCLEOTIDE SEQUENCE [LARGE SCALE GENOMIC DNA]</scope>
    <source>
        <strain evidence="7">CGMCC 4.7677</strain>
    </source>
</reference>
<keyword evidence="2" id="KW-0812">Transmembrane</keyword>
<dbReference type="Proteomes" id="UP000605897">
    <property type="component" value="Unassembled WGS sequence"/>
</dbReference>
<feature type="domain" description="DUF7927" evidence="5">
    <location>
        <begin position="689"/>
        <end position="810"/>
    </location>
</feature>
<keyword evidence="2" id="KW-1133">Transmembrane helix</keyword>
<feature type="compositionally biased region" description="Low complexity" evidence="1">
    <location>
        <begin position="937"/>
        <end position="952"/>
    </location>
</feature>
<feature type="domain" description="DUF7927" evidence="5">
    <location>
        <begin position="1075"/>
        <end position="1190"/>
    </location>
</feature>
<feature type="domain" description="DUF7927" evidence="5">
    <location>
        <begin position="949"/>
        <end position="1049"/>
    </location>
</feature>
<feature type="domain" description="DUF6923" evidence="4">
    <location>
        <begin position="370"/>
        <end position="565"/>
    </location>
</feature>
<name>A0ABQ3JC24_9PSEU</name>
<keyword evidence="2" id="KW-0472">Membrane</keyword>
<dbReference type="InterPro" id="IPR047589">
    <property type="entry name" value="DUF11_rpt"/>
</dbReference>
<proteinExistence type="predicted"/>
<evidence type="ECO:0000256" key="1">
    <source>
        <dbReference type="SAM" id="MobiDB-lite"/>
    </source>
</evidence>
<evidence type="ECO:0000259" key="3">
    <source>
        <dbReference type="Pfam" id="PF20674"/>
    </source>
</evidence>
<dbReference type="InterPro" id="IPR013783">
    <property type="entry name" value="Ig-like_fold"/>
</dbReference>
<feature type="domain" description="DUF7927" evidence="5">
    <location>
        <begin position="1208"/>
        <end position="1320"/>
    </location>
</feature>
<evidence type="ECO:0000256" key="2">
    <source>
        <dbReference type="SAM" id="Phobius"/>
    </source>
</evidence>
<feature type="transmembrane region" description="Helical" evidence="2">
    <location>
        <begin position="1884"/>
        <end position="1904"/>
    </location>
</feature>
<keyword evidence="7" id="KW-1185">Reference proteome</keyword>
<dbReference type="InterPro" id="IPR051172">
    <property type="entry name" value="Chlamydia_OmcB"/>
</dbReference>
<dbReference type="EMBL" id="BNAU01000007">
    <property type="protein sequence ID" value="GHF16714.1"/>
    <property type="molecule type" value="Genomic_DNA"/>
</dbReference>
<dbReference type="PANTHER" id="PTHR34819">
    <property type="entry name" value="LARGE CYSTEINE-RICH PERIPLASMIC PROTEIN OMCB"/>
    <property type="match status" value="1"/>
</dbReference>
<sequence>MTGTGTIASAAADTNVTCTTDPNIFNTGYDAATGGKLSGGTDPNWEVAGPFGPTNPVTAAAPPPANATWVPANVNNVSPAAWDASPYGNAEWISQQTTANPGQGVVRGDWYYRYQFSLDAAVDPAAFTLGVNFLADNSVTQVYVNGVPQSGKTTGLPSAPAGQDPYLYAGFKTPAAAQTTLSNDWRTGLNTIVVQVKSGSPIEGFLAQVRPSVLCPTLEVTKTVAGRAAASDQFTVSVADSGGTVINSATTSGNGTSASTGPTAVRAGATYTITDAMASGASSRLSYYRPAIACTNTTTGQAVAVTGSAPSWKFTVPAGGAFKCTVTNTATESWTCDAFGYLFQTPSATSPNDIFQVDLATGAAKKILETPTPVNAVGFNTLDDYFYGFDNQGHLVRVNADGSLTDLGTPTPGENFNVGDFDSEGHLWVTRSVNPANWYEIDLAPGSATYGQVIASGSIATPAGLNSGADWSWIDGALYKVGSGAGGVPHLLKFDPATGAETDAGPIIGMPNNPLVGATYADAAGYLYSSDNNTGDIYRIDPKTGQAILASHGPASGGNDGARCASAPIPTITVEKQVAGRVQPADQFTVGLRDSRGTQLTSATTTGANTSASTANWPVTQGATYTVTDAMAPGSPDAITSYDATIVCVDSTTGEPVPAGGAGPDWTLSVSDPHDYKCTVTNAPGTPSYEVAKTADTAGPIHPGDKVTYTVTVRNTGGVPYTTENPATVTDDLSAVLDDATYNNDASSGATVQGSTLSWSGPLGVGATVTITYSVTVDNPVTGDQKLRNAVVGGTNCPPGSTDAACAPPEIPVQSFRAVKTTDATAVTPGSVVDYTITLTNTGVVDYTAENPASFSDDLSAVLDDATYNNDADNGATYAAPTLSWSGPLAVGQSVEVHYSVTVNDPDTGDQKLANAVVTPPGTGGNCPAGSTDPACTTTTPSKSFSVSKSASQQDANPGETVTYTIVVTNTGQADYTSDAPASFTDDLSAVLDDATYNNDATGGATYAEPVLSWSGPLAVGDSVTVTYTVTVHDPDTGDKRLENVVTNPPGIGGGCAPGSTDPACRNVIPVRSFSVTKTADPAEAGLGDTVTYTVTVTNTGQADYTAETPAGFSDDLSAVLDDATYNNDATGGATYAEPVLSWSGPLAVGQTVTVTYSVTVNDPGTGDHDLANGVSAPPGVPGFTCPDGSLGPCEPTHVPVSDYTVTKKASAAQAGTGETVTYTVTVTNTGKTDYTAENPATFTDDLSGVLDDATYNNDATGGVTVHGTTLSWSGPLVVGQSVTVTYSVTVNTPSTGDHHLRNAVTGGGNCPPGADDPECRTDTPVASYTVAKSASAEKAVPGDTITYTMTVTNTGQTDYTAENPAGFSDNLAAVLDDATYNNDATGGATYEAPVLSWSGPLAVGQTVTVTYSVTVDSPDKGDHQLTNAPVLPDVPGAGCADGTAGPCAPVETPVQSYDVVKTVDRAKAAAGDKLTYTVTVTNTGKVGYTAEAPASFTDDLSAVLDDATYNNDATGGATYAEPVLSWSGPLAVGQTVTVTYTVTVNSPDTGDQKLGNTVVTPPDGGGNCPEGSADPQCTANVPGNQLTVTKTTSSATTAPGEKVTYTVTVANTGQADFTAEAPASFTDDLSEVLDDATYNGDATNGATVEGTTLSWSGPLPAGQSVTVTYSVTVNSPDTGDRLLDNKVVTPPELNGNCTTGSTDPDCGTRTSVRSFEVVKHASTGHVGPGGKVTYTVTVTNTGQVAYTADEPASFTDDLSGVLDDATYNGDATNGATVEGATLSWSGPLAVGGTTTITYSVTVNDPAGGDGNLHNVVVTPPGSGGFNPGGNCAAGADNPDCRTDTAVATPGGPGEAPAPGGPGKAPAPGGSSGGKLATTGDNTWVQLLLAGIFLVAGGALLTVIRVRRRHG</sequence>
<dbReference type="Pfam" id="PF21959">
    <property type="entry name" value="DUF6923"/>
    <property type="match status" value="1"/>
</dbReference>
<dbReference type="SUPFAM" id="SSF63825">
    <property type="entry name" value="YWTD domain"/>
    <property type="match status" value="1"/>
</dbReference>
<dbReference type="InterPro" id="IPR048834">
    <property type="entry name" value="SpaA_pre-album"/>
</dbReference>
<feature type="domain" description="DUF7927" evidence="5">
    <location>
        <begin position="1588"/>
        <end position="1707"/>
    </location>
</feature>
<feature type="domain" description="DUF7927" evidence="5">
    <location>
        <begin position="819"/>
        <end position="939"/>
    </location>
</feature>
<feature type="region of interest" description="Disordered" evidence="1">
    <location>
        <begin position="1837"/>
        <end position="1877"/>
    </location>
</feature>
<gene>
    <name evidence="6" type="ORF">GCM10017786_58290</name>
</gene>
<feature type="domain" description="DUF7927" evidence="5">
    <location>
        <begin position="1458"/>
        <end position="1580"/>
    </location>
</feature>
<evidence type="ECO:0008006" key="8">
    <source>
        <dbReference type="Google" id="ProtNLM"/>
    </source>
</evidence>
<dbReference type="Pfam" id="PF20674">
    <property type="entry name" value="SpaA_3"/>
    <property type="match status" value="2"/>
</dbReference>
<dbReference type="InterPro" id="IPR057687">
    <property type="entry name" value="DUF7927"/>
</dbReference>
<dbReference type="PANTHER" id="PTHR34819:SF3">
    <property type="entry name" value="CELL SURFACE PROTEIN"/>
    <property type="match status" value="1"/>
</dbReference>
<dbReference type="NCBIfam" id="TIGR01451">
    <property type="entry name" value="B_ant_repeat"/>
    <property type="match status" value="7"/>
</dbReference>